<evidence type="ECO:0000313" key="4">
    <source>
        <dbReference type="Proteomes" id="UP000679691"/>
    </source>
</evidence>
<evidence type="ECO:0000313" key="3">
    <source>
        <dbReference type="EMBL" id="MBP3943015.1"/>
    </source>
</evidence>
<name>A0A8T4H9R5_9SPHI</name>
<organism evidence="3 4">
    <name type="scientific">Rhinopithecimicrobium faecis</name>
    <dbReference type="NCBI Taxonomy" id="2820698"/>
    <lineage>
        <taxon>Bacteria</taxon>
        <taxon>Pseudomonadati</taxon>
        <taxon>Bacteroidota</taxon>
        <taxon>Sphingobacteriia</taxon>
        <taxon>Sphingobacteriales</taxon>
        <taxon>Sphingobacteriaceae</taxon>
        <taxon>Rhinopithecimicrobium</taxon>
    </lineage>
</organism>
<gene>
    <name evidence="3" type="ORF">J5U18_05490</name>
</gene>
<dbReference type="AlphaFoldDB" id="A0A8T4H9R5"/>
<dbReference type="PANTHER" id="PTHR31350">
    <property type="entry name" value="SI:DKEY-261L7.2"/>
    <property type="match status" value="1"/>
</dbReference>
<comment type="caution">
    <text evidence="3">The sequence shown here is derived from an EMBL/GenBank/DDBJ whole genome shotgun (WGS) entry which is preliminary data.</text>
</comment>
<accession>A0A8T4H9R5</accession>
<proteinExistence type="inferred from homology"/>
<dbReference type="PANTHER" id="PTHR31350:SF21">
    <property type="entry name" value="F-BOX ONLY PROTEIN 21"/>
    <property type="match status" value="1"/>
</dbReference>
<keyword evidence="4" id="KW-1185">Reference proteome</keyword>
<reference evidence="3" key="1">
    <citation type="submission" date="2021-03" db="EMBL/GenBank/DDBJ databases">
        <authorList>
            <person name="Lu T."/>
            <person name="Wang Q."/>
            <person name="Han X."/>
        </authorList>
    </citation>
    <scope>NUCLEOTIDE SEQUENCE</scope>
    <source>
        <strain evidence="3">WQ 2009</strain>
    </source>
</reference>
<protein>
    <submittedName>
        <fullName evidence="3">Transglutaminase family protein</fullName>
    </submittedName>
</protein>
<evidence type="ECO:0000256" key="1">
    <source>
        <dbReference type="ARBA" id="ARBA00007100"/>
    </source>
</evidence>
<evidence type="ECO:0000259" key="2">
    <source>
        <dbReference type="Pfam" id="PF13369"/>
    </source>
</evidence>
<feature type="domain" description="Protein SirB1 N-terminal" evidence="2">
    <location>
        <begin position="101"/>
        <end position="256"/>
    </location>
</feature>
<dbReference type="RefSeq" id="WP_353546505.1">
    <property type="nucleotide sequence ID" value="NZ_JAGKSB010000005.1"/>
</dbReference>
<sequence>MDEVELTALFNLLEDPDAEIFEHVSQKISSLGMPVHAALTQQLVDNNNPLAIERIINLSEELVFQQTKKELMAWSLQQPENLLSALLIIQRFADPYLLEQKVHLKIAEIRREVWLHLIYEMSPLEKVQLLNHIIYDNFRLRGNNLNFYDPNNSFIGKVLETKKGNPITLACIYSIIAQQLDIPIYGINLPKHFILGYSLSKNFKQADILFYINPFNKGALMRKEDIDAFLKQLSLNPEDQYLKPCSNLVIVGRVIRNLITAYEQQNDERRSKQYQRLLHAIEQRD</sequence>
<dbReference type="Pfam" id="PF13369">
    <property type="entry name" value="Transglut_core2"/>
    <property type="match status" value="1"/>
</dbReference>
<comment type="similarity">
    <text evidence="1">Belongs to the UPF0162 family.</text>
</comment>
<dbReference type="Proteomes" id="UP000679691">
    <property type="component" value="Unassembled WGS sequence"/>
</dbReference>
<dbReference type="InterPro" id="IPR032698">
    <property type="entry name" value="SirB1_N"/>
</dbReference>
<dbReference type="EMBL" id="JAGKSB010000005">
    <property type="protein sequence ID" value="MBP3943015.1"/>
    <property type="molecule type" value="Genomic_DNA"/>
</dbReference>